<comment type="caution">
    <text evidence="5">The sequence shown here is derived from an EMBL/GenBank/DDBJ whole genome shotgun (WGS) entry which is preliminary data.</text>
</comment>
<dbReference type="AlphaFoldDB" id="A0A9X5BJG0"/>
<dbReference type="EMBL" id="QZDT01000053">
    <property type="protein sequence ID" value="NBJ94858.1"/>
    <property type="molecule type" value="Genomic_DNA"/>
</dbReference>
<dbReference type="Gene3D" id="1.10.260.40">
    <property type="entry name" value="lambda repressor-like DNA-binding domains"/>
    <property type="match status" value="1"/>
</dbReference>
<protein>
    <submittedName>
        <fullName evidence="5">LacI family DNA-binding transcriptional regulator</fullName>
    </submittedName>
</protein>
<dbReference type="PANTHER" id="PTHR30146">
    <property type="entry name" value="LACI-RELATED TRANSCRIPTIONAL REPRESSOR"/>
    <property type="match status" value="1"/>
</dbReference>
<dbReference type="InterPro" id="IPR010982">
    <property type="entry name" value="Lambda_DNA-bd_dom_sf"/>
</dbReference>
<dbReference type="InterPro" id="IPR000843">
    <property type="entry name" value="HTH_LacI"/>
</dbReference>
<keyword evidence="3" id="KW-0804">Transcription</keyword>
<dbReference type="Pfam" id="PF00356">
    <property type="entry name" value="LacI"/>
    <property type="match status" value="1"/>
</dbReference>
<evidence type="ECO:0000256" key="3">
    <source>
        <dbReference type="ARBA" id="ARBA00023163"/>
    </source>
</evidence>
<keyword evidence="2 5" id="KW-0238">DNA-binding</keyword>
<reference evidence="5" key="1">
    <citation type="submission" date="2018-09" db="EMBL/GenBank/DDBJ databases">
        <title>Murine metabolic-syndrome-specific gut microbial biobank.</title>
        <authorList>
            <person name="Liu C."/>
        </authorList>
    </citation>
    <scope>NUCLEOTIDE SEQUENCE</scope>
    <source>
        <strain evidence="5">D42-62</strain>
    </source>
</reference>
<dbReference type="InterPro" id="IPR025997">
    <property type="entry name" value="SBP_2_dom"/>
</dbReference>
<dbReference type="PROSITE" id="PS50932">
    <property type="entry name" value="HTH_LACI_2"/>
    <property type="match status" value="1"/>
</dbReference>
<sequence>MVCFHFLTDYKCFNSIRKSQSLHHERECLMEKITRMTLEGISAEIGISRTTIYKVLKGKGNVSERTRELVMEALEKYHYVENKNARNLALNRQYTIGYSGFRSKSANYFSPKVRKGIDRAVKEFGDDGLNVILSEFDVEKPWQQMEDVEKMLEQGVRCFVLAFSHKQVIEKILCRLRNQGCRVVLLSRDFEKEDDQSSNYYVGVDYYRSGLLAAELLGKMLPEKGKIFIPVTGEYHNNQDIQARLKGFLEKIKEYAGCQILPVVHDLSEKEAVYREICGCIEREPELNGIFDLTYQLDIVARALRERGREDIKLVGFDLFKEIEQEVADSVIDAVVYQELSRQAYLGMKLLFEEMCYGVYQEKKKFYSKLEIVTSGNLCYFKGEW</sequence>
<keyword evidence="6" id="KW-1185">Reference proteome</keyword>
<organism evidence="5 6">
    <name type="scientific">Parablautia muri</name>
    <dbReference type="NCBI Taxonomy" id="2320879"/>
    <lineage>
        <taxon>Bacteria</taxon>
        <taxon>Bacillati</taxon>
        <taxon>Bacillota</taxon>
        <taxon>Clostridia</taxon>
        <taxon>Lachnospirales</taxon>
        <taxon>Lachnospiraceae</taxon>
        <taxon>Parablautia</taxon>
    </lineage>
</organism>
<dbReference type="CDD" id="cd01392">
    <property type="entry name" value="HTH_LacI"/>
    <property type="match status" value="1"/>
</dbReference>
<dbReference type="PANTHER" id="PTHR30146:SF152">
    <property type="entry name" value="TRANSCRIPTIONAL REGULATORY PROTEIN"/>
    <property type="match status" value="1"/>
</dbReference>
<gene>
    <name evidence="5" type="ORF">D5281_20350</name>
</gene>
<dbReference type="GO" id="GO:0000976">
    <property type="term" value="F:transcription cis-regulatory region binding"/>
    <property type="evidence" value="ECO:0007669"/>
    <property type="project" value="TreeGrafter"/>
</dbReference>
<evidence type="ECO:0000256" key="1">
    <source>
        <dbReference type="ARBA" id="ARBA00023015"/>
    </source>
</evidence>
<name>A0A9X5BJG0_9FIRM</name>
<dbReference type="SUPFAM" id="SSF53822">
    <property type="entry name" value="Periplasmic binding protein-like I"/>
    <property type="match status" value="1"/>
</dbReference>
<feature type="domain" description="HTH lacI-type" evidence="4">
    <location>
        <begin position="36"/>
        <end position="90"/>
    </location>
</feature>
<dbReference type="InterPro" id="IPR028082">
    <property type="entry name" value="Peripla_BP_I"/>
</dbReference>
<dbReference type="GO" id="GO:0003700">
    <property type="term" value="F:DNA-binding transcription factor activity"/>
    <property type="evidence" value="ECO:0007669"/>
    <property type="project" value="TreeGrafter"/>
</dbReference>
<keyword evidence="1" id="KW-0805">Transcription regulation</keyword>
<evidence type="ECO:0000313" key="6">
    <source>
        <dbReference type="Proteomes" id="UP001154420"/>
    </source>
</evidence>
<dbReference type="Proteomes" id="UP001154420">
    <property type="component" value="Unassembled WGS sequence"/>
</dbReference>
<evidence type="ECO:0000259" key="4">
    <source>
        <dbReference type="PROSITE" id="PS50932"/>
    </source>
</evidence>
<dbReference type="Gene3D" id="3.40.50.2300">
    <property type="match status" value="2"/>
</dbReference>
<dbReference type="Pfam" id="PF13407">
    <property type="entry name" value="Peripla_BP_4"/>
    <property type="match status" value="1"/>
</dbReference>
<evidence type="ECO:0000256" key="2">
    <source>
        <dbReference type="ARBA" id="ARBA00023125"/>
    </source>
</evidence>
<proteinExistence type="predicted"/>
<dbReference type="SUPFAM" id="SSF47413">
    <property type="entry name" value="lambda repressor-like DNA-binding domains"/>
    <property type="match status" value="1"/>
</dbReference>
<accession>A0A9X5BJG0</accession>
<evidence type="ECO:0000313" key="5">
    <source>
        <dbReference type="EMBL" id="NBJ94858.1"/>
    </source>
</evidence>
<dbReference type="SMART" id="SM00354">
    <property type="entry name" value="HTH_LACI"/>
    <property type="match status" value="1"/>
</dbReference>